<dbReference type="InterPro" id="IPR001525">
    <property type="entry name" value="C5_MeTfrase"/>
</dbReference>
<dbReference type="EC" id="2.1.1.37" evidence="1"/>
<keyword evidence="4 6" id="KW-0949">S-adenosyl-L-methionine</keyword>
<dbReference type="HOGENOM" id="CLU_1383673_0_0_9"/>
<keyword evidence="5" id="KW-0680">Restriction system</keyword>
<gene>
    <name evidence="7" type="ORF">HMPREF9282_01293</name>
</gene>
<proteinExistence type="inferred from homology"/>
<dbReference type="Proteomes" id="UP000009891">
    <property type="component" value="Unassembled WGS sequence"/>
</dbReference>
<keyword evidence="3 6" id="KW-0808">Transferase</keyword>
<keyword evidence="2 6" id="KW-0489">Methyltransferase</keyword>
<evidence type="ECO:0000313" key="7">
    <source>
        <dbReference type="EMBL" id="EKU78187.1"/>
    </source>
</evidence>
<accession>K9DH88</accession>
<comment type="similarity">
    <text evidence="6">Belongs to the class I-like SAM-binding methyltransferase superfamily. C5-methyltransferase family.</text>
</comment>
<name>K9DH88_9FIRM</name>
<dbReference type="GO" id="GO:0044027">
    <property type="term" value="P:negative regulation of gene expression via chromosomal CpG island methylation"/>
    <property type="evidence" value="ECO:0007669"/>
    <property type="project" value="TreeGrafter"/>
</dbReference>
<dbReference type="eggNOG" id="COG0270">
    <property type="taxonomic scope" value="Bacteria"/>
</dbReference>
<dbReference type="GO" id="GO:0003886">
    <property type="term" value="F:DNA (cytosine-5-)-methyltransferase activity"/>
    <property type="evidence" value="ECO:0007669"/>
    <property type="project" value="UniProtKB-EC"/>
</dbReference>
<evidence type="ECO:0000256" key="2">
    <source>
        <dbReference type="ARBA" id="ARBA00022603"/>
    </source>
</evidence>
<keyword evidence="8" id="KW-1185">Reference proteome</keyword>
<evidence type="ECO:0000256" key="5">
    <source>
        <dbReference type="ARBA" id="ARBA00022747"/>
    </source>
</evidence>
<organism evidence="7 8">
    <name type="scientific">Veillonella seminalis ACS-216-V-Col6b</name>
    <dbReference type="NCBI Taxonomy" id="883156"/>
    <lineage>
        <taxon>Bacteria</taxon>
        <taxon>Bacillati</taxon>
        <taxon>Bacillota</taxon>
        <taxon>Negativicutes</taxon>
        <taxon>Veillonellales</taxon>
        <taxon>Veillonellaceae</taxon>
        <taxon>Veillonella</taxon>
    </lineage>
</organism>
<dbReference type="PROSITE" id="PS51679">
    <property type="entry name" value="SAM_MT_C5"/>
    <property type="match status" value="1"/>
</dbReference>
<dbReference type="PROSITE" id="PS00095">
    <property type="entry name" value="C5_MTASE_2"/>
    <property type="match status" value="1"/>
</dbReference>
<comment type="caution">
    <text evidence="7">The sequence shown here is derived from an EMBL/GenBank/DDBJ whole genome shotgun (WGS) entry which is preliminary data.</text>
</comment>
<dbReference type="GO" id="GO:0003677">
    <property type="term" value="F:DNA binding"/>
    <property type="evidence" value="ECO:0007669"/>
    <property type="project" value="TreeGrafter"/>
</dbReference>
<dbReference type="Pfam" id="PF00145">
    <property type="entry name" value="DNA_methylase"/>
    <property type="match status" value="1"/>
</dbReference>
<comment type="caution">
    <text evidence="6">Lacks conserved residue(s) required for the propagation of feature annotation.</text>
</comment>
<reference evidence="7 8" key="1">
    <citation type="submission" date="2012-09" db="EMBL/GenBank/DDBJ databases">
        <title>The Genome Sequence of Veillonella ratti ACS-216-V-COL6B.</title>
        <authorList>
            <consortium name="The Broad Institute Genome Sequencing Platform"/>
            <person name="Earl A."/>
            <person name="Ward D."/>
            <person name="Feldgarden M."/>
            <person name="Gevers D."/>
            <person name="Saerens B."/>
            <person name="Vaneechoutte M."/>
            <person name="Walker B."/>
            <person name="Young S.K."/>
            <person name="Zeng Q."/>
            <person name="Gargeya S."/>
            <person name="Fitzgerald M."/>
            <person name="Haas B."/>
            <person name="Abouelleil A."/>
            <person name="Alvarado L."/>
            <person name="Arachchi H.M."/>
            <person name="Berlin A."/>
            <person name="Chapman S.B."/>
            <person name="Goldberg J."/>
            <person name="Griggs A."/>
            <person name="Gujja S."/>
            <person name="Hansen M."/>
            <person name="Howarth C."/>
            <person name="Imamovic A."/>
            <person name="Larimer J."/>
            <person name="McCowen C."/>
            <person name="Montmayeur A."/>
            <person name="Murphy C."/>
            <person name="Neiman D."/>
            <person name="Pearson M."/>
            <person name="Priest M."/>
            <person name="Roberts A."/>
            <person name="Saif S."/>
            <person name="Shea T."/>
            <person name="Sisk P."/>
            <person name="Sykes S."/>
            <person name="Wortman J."/>
            <person name="Nusbaum C."/>
            <person name="Birren B."/>
        </authorList>
    </citation>
    <scope>NUCLEOTIDE SEQUENCE [LARGE SCALE GENOMIC DNA]</scope>
    <source>
        <strain evidence="7 8">ACS-216-V-Col6b</strain>
    </source>
</reference>
<dbReference type="EMBL" id="AHAF01000009">
    <property type="protein sequence ID" value="EKU78187.1"/>
    <property type="molecule type" value="Genomic_DNA"/>
</dbReference>
<evidence type="ECO:0000256" key="3">
    <source>
        <dbReference type="ARBA" id="ARBA00022679"/>
    </source>
</evidence>
<dbReference type="SUPFAM" id="SSF53335">
    <property type="entry name" value="S-adenosyl-L-methionine-dependent methyltransferases"/>
    <property type="match status" value="1"/>
</dbReference>
<dbReference type="AlphaFoldDB" id="K9DH88"/>
<dbReference type="PANTHER" id="PTHR10629">
    <property type="entry name" value="CYTOSINE-SPECIFIC METHYLTRANSFERASE"/>
    <property type="match status" value="1"/>
</dbReference>
<evidence type="ECO:0000256" key="1">
    <source>
        <dbReference type="ARBA" id="ARBA00011975"/>
    </source>
</evidence>
<dbReference type="PATRIC" id="fig|883156.3.peg.1255"/>
<dbReference type="GO" id="GO:0032259">
    <property type="term" value="P:methylation"/>
    <property type="evidence" value="ECO:0007669"/>
    <property type="project" value="UniProtKB-KW"/>
</dbReference>
<dbReference type="GO" id="GO:0009307">
    <property type="term" value="P:DNA restriction-modification system"/>
    <property type="evidence" value="ECO:0007669"/>
    <property type="project" value="UniProtKB-KW"/>
</dbReference>
<dbReference type="InterPro" id="IPR031303">
    <property type="entry name" value="C5_meth_CS"/>
</dbReference>
<dbReference type="InterPro" id="IPR029063">
    <property type="entry name" value="SAM-dependent_MTases_sf"/>
</dbReference>
<evidence type="ECO:0000313" key="8">
    <source>
        <dbReference type="Proteomes" id="UP000009891"/>
    </source>
</evidence>
<dbReference type="Gene3D" id="3.90.120.10">
    <property type="entry name" value="DNA Methylase, subunit A, domain 2"/>
    <property type="match status" value="1"/>
</dbReference>
<evidence type="ECO:0000256" key="6">
    <source>
        <dbReference type="PROSITE-ProRule" id="PRU01016"/>
    </source>
</evidence>
<protein>
    <recommendedName>
        <fullName evidence="1">DNA (cytosine-5-)-methyltransferase</fullName>
        <ecNumber evidence="1">2.1.1.37</ecNumber>
    </recommendedName>
</protein>
<dbReference type="InterPro" id="IPR050390">
    <property type="entry name" value="C5-Methyltransferase"/>
</dbReference>
<dbReference type="STRING" id="883156.HMPREF9282_01293"/>
<dbReference type="PANTHER" id="PTHR10629:SF52">
    <property type="entry name" value="DNA (CYTOSINE-5)-METHYLTRANSFERASE 1"/>
    <property type="match status" value="1"/>
</dbReference>
<evidence type="ECO:0000256" key="4">
    <source>
        <dbReference type="ARBA" id="ARBA00022691"/>
    </source>
</evidence>
<sequence length="197" mass="22495">MGVKKSICEKVQLPKPIFDKEHYRTVRDAIADLEDVKPIEDITKDYGISLVELNNLGELADNLRDTDVLRNHIITSTRQTSMERFKTIKQGENFHSLPEDLKTNTYTDISRTQNTIYLRLAYDEPSGTVVNVRKSMWIHPTLDRAVSIREAARLQTFPDSFVFAGTKDEQYQQVGNAVPPILARAIASKLKEMLDNE</sequence>